<feature type="transmembrane region" description="Helical" evidence="1">
    <location>
        <begin position="34"/>
        <end position="52"/>
    </location>
</feature>
<organism evidence="3 4">
    <name type="scientific">Alteromonas gilva</name>
    <dbReference type="NCBI Taxonomy" id="2987522"/>
    <lineage>
        <taxon>Bacteria</taxon>
        <taxon>Pseudomonadati</taxon>
        <taxon>Pseudomonadota</taxon>
        <taxon>Gammaproteobacteria</taxon>
        <taxon>Alteromonadales</taxon>
        <taxon>Alteromonadaceae</taxon>
        <taxon>Alteromonas/Salinimonas group</taxon>
        <taxon>Alteromonas</taxon>
    </lineage>
</organism>
<comment type="caution">
    <text evidence="3">The sequence shown here is derived from an EMBL/GenBank/DDBJ whole genome shotgun (WGS) entry which is preliminary data.</text>
</comment>
<feature type="chain" id="PRO_5046390080" evidence="2">
    <location>
        <begin position="19"/>
        <end position="62"/>
    </location>
</feature>
<dbReference type="Proteomes" id="UP001218788">
    <property type="component" value="Unassembled WGS sequence"/>
</dbReference>
<keyword evidence="2" id="KW-0732">Signal</keyword>
<accession>A0ABT5L4N4</accession>
<gene>
    <name evidence="3" type="ORF">OIK42_14675</name>
</gene>
<keyword evidence="1" id="KW-1133">Transmembrane helix</keyword>
<reference evidence="3 4" key="1">
    <citation type="submission" date="2022-10" db="EMBL/GenBank/DDBJ databases">
        <title>Alteromonas sp. chi3 Genome sequencing.</title>
        <authorList>
            <person name="Park S."/>
        </authorList>
    </citation>
    <scope>NUCLEOTIDE SEQUENCE [LARGE SCALE GENOMIC DNA]</scope>
    <source>
        <strain evidence="4">chi3</strain>
    </source>
</reference>
<protein>
    <submittedName>
        <fullName evidence="3">Uncharacterized protein</fullName>
    </submittedName>
</protein>
<dbReference type="RefSeq" id="WP_273641785.1">
    <property type="nucleotide sequence ID" value="NZ_JAQQXP010000002.1"/>
</dbReference>
<keyword evidence="1" id="KW-0472">Membrane</keyword>
<name>A0ABT5L4N4_9ALTE</name>
<evidence type="ECO:0000313" key="4">
    <source>
        <dbReference type="Proteomes" id="UP001218788"/>
    </source>
</evidence>
<proteinExistence type="predicted"/>
<evidence type="ECO:0000256" key="2">
    <source>
        <dbReference type="SAM" id="SignalP"/>
    </source>
</evidence>
<feature type="signal peptide" evidence="2">
    <location>
        <begin position="1"/>
        <end position="18"/>
    </location>
</feature>
<keyword evidence="4" id="KW-1185">Reference proteome</keyword>
<sequence length="62" mass="7014">MKLLLTVLSLLLCSAAQAHDDHALNATFHEFYHFAFYSLLALVVLKGIQWGVKRLQKQSKEG</sequence>
<evidence type="ECO:0000256" key="1">
    <source>
        <dbReference type="SAM" id="Phobius"/>
    </source>
</evidence>
<dbReference type="EMBL" id="JAQQXP010000002">
    <property type="protein sequence ID" value="MDC8832000.1"/>
    <property type="molecule type" value="Genomic_DNA"/>
</dbReference>
<keyword evidence="1" id="KW-0812">Transmembrane</keyword>
<evidence type="ECO:0000313" key="3">
    <source>
        <dbReference type="EMBL" id="MDC8832000.1"/>
    </source>
</evidence>